<protein>
    <recommendedName>
        <fullName evidence="2">Amidohydrolase-related domain-containing protein</fullName>
    </recommendedName>
</protein>
<dbReference type="InterPro" id="IPR011778">
    <property type="entry name" value="Hydantoinase/dihydroPyrase"/>
</dbReference>
<evidence type="ECO:0000256" key="1">
    <source>
        <dbReference type="ARBA" id="ARBA00008829"/>
    </source>
</evidence>
<evidence type="ECO:0000313" key="3">
    <source>
        <dbReference type="EMBL" id="KAL1259954.1"/>
    </source>
</evidence>
<feature type="domain" description="Amidohydrolase-related" evidence="2">
    <location>
        <begin position="21"/>
        <end position="306"/>
    </location>
</feature>
<accession>A0ABR3M498</accession>
<name>A0ABR3M498_9TELE</name>
<feature type="non-terminal residue" evidence="3">
    <location>
        <position position="1"/>
    </location>
</feature>
<dbReference type="SUPFAM" id="SSF51556">
    <property type="entry name" value="Metallo-dependent hydrolases"/>
    <property type="match status" value="1"/>
</dbReference>
<comment type="similarity">
    <text evidence="1">Belongs to the metallo-dependent hydrolases superfamily. Hydantoinase/dihydropyrimidinase family.</text>
</comment>
<keyword evidence="4" id="KW-1185">Reference proteome</keyword>
<dbReference type="Gene3D" id="3.20.20.140">
    <property type="entry name" value="Metal-dependent hydrolases"/>
    <property type="match status" value="1"/>
</dbReference>
<dbReference type="InterPro" id="IPR011059">
    <property type="entry name" value="Metal-dep_hydrolase_composite"/>
</dbReference>
<evidence type="ECO:0000259" key="2">
    <source>
        <dbReference type="Pfam" id="PF01979"/>
    </source>
</evidence>
<organism evidence="3 4">
    <name type="scientific">Cirrhinus molitorella</name>
    <name type="common">mud carp</name>
    <dbReference type="NCBI Taxonomy" id="172907"/>
    <lineage>
        <taxon>Eukaryota</taxon>
        <taxon>Metazoa</taxon>
        <taxon>Chordata</taxon>
        <taxon>Craniata</taxon>
        <taxon>Vertebrata</taxon>
        <taxon>Euteleostomi</taxon>
        <taxon>Actinopterygii</taxon>
        <taxon>Neopterygii</taxon>
        <taxon>Teleostei</taxon>
        <taxon>Ostariophysi</taxon>
        <taxon>Cypriniformes</taxon>
        <taxon>Cyprinidae</taxon>
        <taxon>Labeoninae</taxon>
        <taxon>Labeonini</taxon>
        <taxon>Cirrhinus</taxon>
    </lineage>
</organism>
<dbReference type="EMBL" id="JAYMGO010000016">
    <property type="protein sequence ID" value="KAL1259954.1"/>
    <property type="molecule type" value="Genomic_DNA"/>
</dbReference>
<dbReference type="Gene3D" id="2.30.40.10">
    <property type="entry name" value="Urease, subunit C, domain 1"/>
    <property type="match status" value="1"/>
</dbReference>
<reference evidence="3 4" key="1">
    <citation type="submission" date="2023-09" db="EMBL/GenBank/DDBJ databases">
        <authorList>
            <person name="Wang M."/>
        </authorList>
    </citation>
    <scope>NUCLEOTIDE SEQUENCE [LARGE SCALE GENOMIC DNA]</scope>
    <source>
        <strain evidence="3">GT-2023</strain>
        <tissue evidence="3">Liver</tissue>
    </source>
</reference>
<dbReference type="PANTHER" id="PTHR11647:SF50">
    <property type="entry name" value="DIHYDROPYRIMIDINASE"/>
    <property type="match status" value="1"/>
</dbReference>
<dbReference type="PANTHER" id="PTHR11647">
    <property type="entry name" value="HYDRANTOINASE/DIHYDROPYRIMIDINASE FAMILY MEMBER"/>
    <property type="match status" value="1"/>
</dbReference>
<sequence length="361" mass="39846">VKKEMETLVRDKGVNSFKMFMAYKDVFMLRDHELYAVFAQCKEIGAIAQVHAENGDLIAEGAKRMLSLGITGPEGHEMCRPEEVEAEATQRAVTIAHAANCPLYVVHIMSKSAAKVVANARRNGRVVFGEPIAAGLGIDGTHYWDKEWAHAAGFVMGPPLRPDPSTPGYLMDLLANDDLSVTGTDNCTFSVCQKALGKDDFTKIPNGVNGVEDRMSVIWEKGVHSGKMDENRFVAVTSTNAAKIFNLYPRKGRIAKGSDADLVIWDPKATRVISAKTHHQAVDYNIFEGMLCHGLPVVTISRGKVVYENGQLFTKQGMGRYIPRKPFSEFVYKRINQREKVGKPIAVCREPYTGEIISVAL</sequence>
<dbReference type="NCBIfam" id="TIGR02033">
    <property type="entry name" value="D-hydantoinase"/>
    <property type="match status" value="1"/>
</dbReference>
<dbReference type="SUPFAM" id="SSF51338">
    <property type="entry name" value="Composite domain of metallo-dependent hydrolases"/>
    <property type="match status" value="1"/>
</dbReference>
<dbReference type="Pfam" id="PF01979">
    <property type="entry name" value="Amidohydro_1"/>
    <property type="match status" value="1"/>
</dbReference>
<proteinExistence type="inferred from homology"/>
<comment type="caution">
    <text evidence="3">The sequence shown here is derived from an EMBL/GenBank/DDBJ whole genome shotgun (WGS) entry which is preliminary data.</text>
</comment>
<dbReference type="InterPro" id="IPR050378">
    <property type="entry name" value="Metallo-dep_Hydrolases_sf"/>
</dbReference>
<dbReference type="Proteomes" id="UP001558613">
    <property type="component" value="Unassembled WGS sequence"/>
</dbReference>
<gene>
    <name evidence="3" type="ORF">QQF64_010531</name>
</gene>
<dbReference type="InterPro" id="IPR032466">
    <property type="entry name" value="Metal_Hydrolase"/>
</dbReference>
<dbReference type="InterPro" id="IPR006680">
    <property type="entry name" value="Amidohydro-rel"/>
</dbReference>
<evidence type="ECO:0000313" key="4">
    <source>
        <dbReference type="Proteomes" id="UP001558613"/>
    </source>
</evidence>